<comment type="caution">
    <text evidence="3">The sequence shown here is derived from an EMBL/GenBank/DDBJ whole genome shotgun (WGS) entry which is preliminary data.</text>
</comment>
<accession>A0A839IXE7</accession>
<dbReference type="SUPFAM" id="SSF53850">
    <property type="entry name" value="Periplasmic binding protein-like II"/>
    <property type="match status" value="1"/>
</dbReference>
<keyword evidence="4" id="KW-1185">Reference proteome</keyword>
<evidence type="ECO:0000313" key="3">
    <source>
        <dbReference type="EMBL" id="MBB1489628.1"/>
    </source>
</evidence>
<dbReference type="RefSeq" id="WP_182812242.1">
    <property type="nucleotide sequence ID" value="NZ_JACJFM010000066.1"/>
</dbReference>
<feature type="domain" description="PBP" evidence="2">
    <location>
        <begin position="35"/>
        <end position="258"/>
    </location>
</feature>
<dbReference type="InterPro" id="IPR052738">
    <property type="entry name" value="ABC-Tungstate_binding"/>
</dbReference>
<evidence type="ECO:0000256" key="1">
    <source>
        <dbReference type="SAM" id="SignalP"/>
    </source>
</evidence>
<dbReference type="PANTHER" id="PTHR37945:SF1">
    <property type="entry name" value="EXTRACELLULAR TUNGSTATE BINDING PROTEIN"/>
    <property type="match status" value="1"/>
</dbReference>
<dbReference type="Gene3D" id="3.40.190.10">
    <property type="entry name" value="Periplasmic binding protein-like II"/>
    <property type="match status" value="2"/>
</dbReference>
<protein>
    <submittedName>
        <fullName evidence="3">Substrate-binding domain-containing protein</fullName>
    </submittedName>
</protein>
<dbReference type="AlphaFoldDB" id="A0A839IXE7"/>
<evidence type="ECO:0000259" key="2">
    <source>
        <dbReference type="Pfam" id="PF12849"/>
    </source>
</evidence>
<sequence length="287" mass="31578">MKHIIKKVARAVTATTFIMTGTVAQAADCKAVYGEGETTFRLATGSPGELGLLKALADEFNTQHDSSMCWIKAGSGKSLKLLKAGKVDMVMVHAPGPEKEAIQAGWADQRTLIGSNEFYLAGPASDPANVNKTKTIAEAYSRIAQQKANFFSRGDNSGTHKKEMRIWGQAGIKPAGDWYLETKDFMRATLRQANNKPGYFMTDSSTWVAEQSELSNLKILFKGDPLLINTYHALRSVDLSRKETRLSEAFIDFVASDKGQQIITEFGQSQFGSAMYNNAQYAQKFVH</sequence>
<gene>
    <name evidence="3" type="ORF">H4O21_23740</name>
</gene>
<name>A0A839IXE7_9GAMM</name>
<dbReference type="InterPro" id="IPR024370">
    <property type="entry name" value="PBP_domain"/>
</dbReference>
<feature type="signal peptide" evidence="1">
    <location>
        <begin position="1"/>
        <end position="26"/>
    </location>
</feature>
<keyword evidence="1" id="KW-0732">Signal</keyword>
<evidence type="ECO:0000313" key="4">
    <source>
        <dbReference type="Proteomes" id="UP000565262"/>
    </source>
</evidence>
<reference evidence="3 4" key="1">
    <citation type="submission" date="2020-08" db="EMBL/GenBank/DDBJ databases">
        <title>Oceanospirillum sp. nov. isolated from marine sediment.</title>
        <authorList>
            <person name="Ji X."/>
        </authorList>
    </citation>
    <scope>NUCLEOTIDE SEQUENCE [LARGE SCALE GENOMIC DNA]</scope>
    <source>
        <strain evidence="3 4">D5</strain>
    </source>
</reference>
<feature type="chain" id="PRO_5033021875" evidence="1">
    <location>
        <begin position="27"/>
        <end position="287"/>
    </location>
</feature>
<organism evidence="3 4">
    <name type="scientific">Oceanospirillum sediminis</name>
    <dbReference type="NCBI Taxonomy" id="2760088"/>
    <lineage>
        <taxon>Bacteria</taxon>
        <taxon>Pseudomonadati</taxon>
        <taxon>Pseudomonadota</taxon>
        <taxon>Gammaproteobacteria</taxon>
        <taxon>Oceanospirillales</taxon>
        <taxon>Oceanospirillaceae</taxon>
        <taxon>Oceanospirillum</taxon>
    </lineage>
</organism>
<proteinExistence type="predicted"/>
<dbReference type="Pfam" id="PF12849">
    <property type="entry name" value="PBP_like_2"/>
    <property type="match status" value="1"/>
</dbReference>
<dbReference type="PANTHER" id="PTHR37945">
    <property type="entry name" value="EXTRACELLULAR TUNGSTATE BINDING PROTEIN"/>
    <property type="match status" value="1"/>
</dbReference>
<dbReference type="Proteomes" id="UP000565262">
    <property type="component" value="Unassembled WGS sequence"/>
</dbReference>
<dbReference type="EMBL" id="JACJFM010000066">
    <property type="protein sequence ID" value="MBB1489628.1"/>
    <property type="molecule type" value="Genomic_DNA"/>
</dbReference>